<dbReference type="EMBL" id="BMEA01000001">
    <property type="protein sequence ID" value="GGB66762.1"/>
    <property type="molecule type" value="Genomic_DNA"/>
</dbReference>
<dbReference type="PANTHER" id="PTHR48100">
    <property type="entry name" value="BROAD-SPECIFICITY PHOSPHATASE YOR283W-RELATED"/>
    <property type="match status" value="1"/>
</dbReference>
<accession>A0A8H9FQP0</accession>
<reference evidence="4" key="2">
    <citation type="submission" date="2020-09" db="EMBL/GenBank/DDBJ databases">
        <authorList>
            <person name="Sun Q."/>
            <person name="Zhou Y."/>
        </authorList>
    </citation>
    <scope>NUCLEOTIDE SEQUENCE</scope>
    <source>
        <strain evidence="4">CGMCC 1.10749</strain>
    </source>
</reference>
<feature type="region of interest" description="Disordered" evidence="3">
    <location>
        <begin position="211"/>
        <end position="233"/>
    </location>
</feature>
<dbReference type="Proteomes" id="UP000628079">
    <property type="component" value="Unassembled WGS sequence"/>
</dbReference>
<feature type="binding site" evidence="2">
    <location>
        <begin position="84"/>
        <end position="87"/>
    </location>
    <ligand>
        <name>substrate</name>
    </ligand>
</feature>
<evidence type="ECO:0000313" key="5">
    <source>
        <dbReference type="Proteomes" id="UP000628079"/>
    </source>
</evidence>
<gene>
    <name evidence="4" type="ORF">GCM10011314_02430</name>
</gene>
<reference evidence="4" key="1">
    <citation type="journal article" date="2014" name="Int. J. Syst. Evol. Microbiol.">
        <title>Complete genome sequence of Corynebacterium casei LMG S-19264T (=DSM 44701T), isolated from a smear-ripened cheese.</title>
        <authorList>
            <consortium name="US DOE Joint Genome Institute (JGI-PGF)"/>
            <person name="Walter F."/>
            <person name="Albersmeier A."/>
            <person name="Kalinowski J."/>
            <person name="Ruckert C."/>
        </authorList>
    </citation>
    <scope>NUCLEOTIDE SEQUENCE</scope>
    <source>
        <strain evidence="4">CGMCC 1.10749</strain>
    </source>
</reference>
<feature type="binding site" evidence="2">
    <location>
        <begin position="11"/>
        <end position="18"/>
    </location>
    <ligand>
        <name>substrate</name>
    </ligand>
</feature>
<evidence type="ECO:0000313" key="4">
    <source>
        <dbReference type="EMBL" id="GGB66762.1"/>
    </source>
</evidence>
<dbReference type="GO" id="GO:0005737">
    <property type="term" value="C:cytoplasm"/>
    <property type="evidence" value="ECO:0007669"/>
    <property type="project" value="TreeGrafter"/>
</dbReference>
<feature type="active site" description="Proton donor/acceptor" evidence="1">
    <location>
        <position position="84"/>
    </location>
</feature>
<dbReference type="AlphaFoldDB" id="A0A8H9FQP0"/>
<feature type="binding site" evidence="2">
    <location>
        <position position="62"/>
    </location>
    <ligand>
        <name>substrate</name>
    </ligand>
</feature>
<name>A0A8H9FQP0_9MICO</name>
<dbReference type="CDD" id="cd07067">
    <property type="entry name" value="HP_PGM_like"/>
    <property type="match status" value="1"/>
</dbReference>
<feature type="active site" description="Tele-phosphohistidine intermediate" evidence="1">
    <location>
        <position position="12"/>
    </location>
</feature>
<dbReference type="Pfam" id="PF00300">
    <property type="entry name" value="His_Phos_1"/>
    <property type="match status" value="1"/>
</dbReference>
<dbReference type="GO" id="GO:0016791">
    <property type="term" value="F:phosphatase activity"/>
    <property type="evidence" value="ECO:0007669"/>
    <property type="project" value="TreeGrafter"/>
</dbReference>
<comment type="caution">
    <text evidence="4">The sequence shown here is derived from an EMBL/GenBank/DDBJ whole genome shotgun (WGS) entry which is preliminary data.</text>
</comment>
<dbReference type="Gene3D" id="3.40.50.1240">
    <property type="entry name" value="Phosphoglycerate mutase-like"/>
    <property type="match status" value="1"/>
</dbReference>
<protein>
    <submittedName>
        <fullName evidence="4">Phosphatase</fullName>
    </submittedName>
</protein>
<dbReference type="NCBIfam" id="TIGR03848">
    <property type="entry name" value="MSMEG_4193"/>
    <property type="match status" value="1"/>
</dbReference>
<dbReference type="InterPro" id="IPR029033">
    <property type="entry name" value="His_PPase_superfam"/>
</dbReference>
<evidence type="ECO:0000256" key="2">
    <source>
        <dbReference type="PIRSR" id="PIRSR613078-2"/>
    </source>
</evidence>
<dbReference type="InterPro" id="IPR013078">
    <property type="entry name" value="His_Pase_superF_clade-1"/>
</dbReference>
<dbReference type="PANTHER" id="PTHR48100:SF2">
    <property type="entry name" value="CONSERVED PROTEIN"/>
    <property type="match status" value="1"/>
</dbReference>
<dbReference type="SMART" id="SM00855">
    <property type="entry name" value="PGAM"/>
    <property type="match status" value="1"/>
</dbReference>
<dbReference type="InterPro" id="IPR050275">
    <property type="entry name" value="PGM_Phosphatase"/>
</dbReference>
<evidence type="ECO:0000256" key="1">
    <source>
        <dbReference type="PIRSR" id="PIRSR613078-1"/>
    </source>
</evidence>
<organism evidence="4 5">
    <name type="scientific">Knoellia flava</name>
    <dbReference type="NCBI Taxonomy" id="913969"/>
    <lineage>
        <taxon>Bacteria</taxon>
        <taxon>Bacillati</taxon>
        <taxon>Actinomycetota</taxon>
        <taxon>Actinomycetes</taxon>
        <taxon>Micrococcales</taxon>
        <taxon>Intrasporangiaceae</taxon>
        <taxon>Knoellia</taxon>
    </lineage>
</organism>
<dbReference type="InterPro" id="IPR022492">
    <property type="entry name" value="Phosphomutase_MSMEG4193_put"/>
</dbReference>
<proteinExistence type="predicted"/>
<dbReference type="SUPFAM" id="SSF53254">
    <property type="entry name" value="Phosphoglycerate mutase-like"/>
    <property type="match status" value="1"/>
</dbReference>
<evidence type="ECO:0000256" key="3">
    <source>
        <dbReference type="SAM" id="MobiDB-lite"/>
    </source>
</evidence>
<sequence length="233" mass="24404">MGAVALLLLVRHGHSTANADAVLAGWTEGVALTDRGRDDVQRVADRLADLDVARLVTSPLQRCRETAALLLPGARAEVVEDLGECRYGAWTGRRLADLTSEPLWRTVQDDPASARFPESDAYASESLAEMAERTVAAIRRIDDEVTQERGPDAVWVAVSHGDPIKAVIADAVGAGLGGLQRVHVDPASVSVIRRTGDRTMVLATNSSGEAIRGAASRPATVPPGDATVGGGTG</sequence>